<dbReference type="InterPro" id="IPR036249">
    <property type="entry name" value="Thioredoxin-like_sf"/>
</dbReference>
<feature type="domain" description="GST N-terminal" evidence="1">
    <location>
        <begin position="1"/>
        <end position="80"/>
    </location>
</feature>
<protein>
    <recommendedName>
        <fullName evidence="1">GST N-terminal domain-containing protein</fullName>
    </recommendedName>
</protein>
<dbReference type="AlphaFoldDB" id="A0AAV4XR57"/>
<dbReference type="InterPro" id="IPR004045">
    <property type="entry name" value="Glutathione_S-Trfase_N"/>
</dbReference>
<evidence type="ECO:0000313" key="2">
    <source>
        <dbReference type="EMBL" id="GIY96183.1"/>
    </source>
</evidence>
<evidence type="ECO:0000313" key="3">
    <source>
        <dbReference type="Proteomes" id="UP001054945"/>
    </source>
</evidence>
<dbReference type="EMBL" id="BPLR01000632">
    <property type="protein sequence ID" value="GIY96183.1"/>
    <property type="molecule type" value="Genomic_DNA"/>
</dbReference>
<accession>A0AAV4XR57</accession>
<proteinExistence type="predicted"/>
<dbReference type="Proteomes" id="UP001054945">
    <property type="component" value="Unassembled WGS sequence"/>
</dbReference>
<sequence>MTIDVYLAPASGPCRAVLMAAKYLGVDANQKTVNLMTGEQMKPDYVKQLTSHNVSSCSACNCDFNCIKLKKLISTSILER</sequence>
<reference evidence="2 3" key="1">
    <citation type="submission" date="2021-06" db="EMBL/GenBank/DDBJ databases">
        <title>Caerostris extrusa draft genome.</title>
        <authorList>
            <person name="Kono N."/>
            <person name="Arakawa K."/>
        </authorList>
    </citation>
    <scope>NUCLEOTIDE SEQUENCE [LARGE SCALE GENOMIC DNA]</scope>
</reference>
<comment type="caution">
    <text evidence="2">The sequence shown here is derived from an EMBL/GenBank/DDBJ whole genome shotgun (WGS) entry which is preliminary data.</text>
</comment>
<dbReference type="SUPFAM" id="SSF52833">
    <property type="entry name" value="Thioredoxin-like"/>
    <property type="match status" value="1"/>
</dbReference>
<dbReference type="PROSITE" id="PS50404">
    <property type="entry name" value="GST_NTER"/>
    <property type="match status" value="1"/>
</dbReference>
<dbReference type="Gene3D" id="3.40.30.10">
    <property type="entry name" value="Glutaredoxin"/>
    <property type="match status" value="1"/>
</dbReference>
<keyword evidence="3" id="KW-1185">Reference proteome</keyword>
<gene>
    <name evidence="2" type="ORF">CEXT_48901</name>
</gene>
<name>A0AAV4XR57_CAEEX</name>
<evidence type="ECO:0000259" key="1">
    <source>
        <dbReference type="PROSITE" id="PS50404"/>
    </source>
</evidence>
<organism evidence="2 3">
    <name type="scientific">Caerostris extrusa</name>
    <name type="common">Bark spider</name>
    <name type="synonym">Caerostris bankana</name>
    <dbReference type="NCBI Taxonomy" id="172846"/>
    <lineage>
        <taxon>Eukaryota</taxon>
        <taxon>Metazoa</taxon>
        <taxon>Ecdysozoa</taxon>
        <taxon>Arthropoda</taxon>
        <taxon>Chelicerata</taxon>
        <taxon>Arachnida</taxon>
        <taxon>Araneae</taxon>
        <taxon>Araneomorphae</taxon>
        <taxon>Entelegynae</taxon>
        <taxon>Araneoidea</taxon>
        <taxon>Araneidae</taxon>
        <taxon>Caerostris</taxon>
    </lineage>
</organism>